<keyword evidence="7" id="KW-1133">Transmembrane helix</keyword>
<comment type="caution">
    <text evidence="10">The sequence shown here is derived from an EMBL/GenBank/DDBJ whole genome shotgun (WGS) entry which is preliminary data.</text>
</comment>
<dbReference type="PANTHER" id="PTHR32089">
    <property type="entry name" value="METHYL-ACCEPTING CHEMOTAXIS PROTEIN MCPB"/>
    <property type="match status" value="1"/>
</dbReference>
<dbReference type="InterPro" id="IPR004090">
    <property type="entry name" value="Chemotax_Me-accpt_rcpt"/>
</dbReference>
<dbReference type="SUPFAM" id="SSF58104">
    <property type="entry name" value="Methyl-accepting chemotaxis protein (MCP) signaling domain"/>
    <property type="match status" value="1"/>
</dbReference>
<feature type="transmembrane region" description="Helical" evidence="7">
    <location>
        <begin position="13"/>
        <end position="35"/>
    </location>
</feature>
<dbReference type="InterPro" id="IPR003660">
    <property type="entry name" value="HAMP_dom"/>
</dbReference>
<evidence type="ECO:0000256" key="7">
    <source>
        <dbReference type="SAM" id="Phobius"/>
    </source>
</evidence>
<feature type="transmembrane region" description="Helical" evidence="7">
    <location>
        <begin position="189"/>
        <end position="213"/>
    </location>
</feature>
<evidence type="ECO:0000256" key="5">
    <source>
        <dbReference type="ARBA" id="ARBA00029447"/>
    </source>
</evidence>
<dbReference type="InterPro" id="IPR004089">
    <property type="entry name" value="MCPsignal_dom"/>
</dbReference>
<evidence type="ECO:0000256" key="1">
    <source>
        <dbReference type="ARBA" id="ARBA00004236"/>
    </source>
</evidence>
<name>A0ABS4GWY3_9BACL</name>
<dbReference type="EMBL" id="JAGGKT010000028">
    <property type="protein sequence ID" value="MBP1934793.1"/>
    <property type="molecule type" value="Genomic_DNA"/>
</dbReference>
<proteinExistence type="inferred from homology"/>
<dbReference type="SMART" id="SM00283">
    <property type="entry name" value="MA"/>
    <property type="match status" value="1"/>
</dbReference>
<dbReference type="PANTHER" id="PTHR32089:SF112">
    <property type="entry name" value="LYSOZYME-LIKE PROTEIN-RELATED"/>
    <property type="match status" value="1"/>
</dbReference>
<dbReference type="Gene3D" id="1.10.287.950">
    <property type="entry name" value="Methyl-accepting chemotaxis protein"/>
    <property type="match status" value="1"/>
</dbReference>
<dbReference type="RefSeq" id="WP_209812773.1">
    <property type="nucleotide sequence ID" value="NZ_JAGGKT010000028.1"/>
</dbReference>
<dbReference type="Proteomes" id="UP001519343">
    <property type="component" value="Unassembled WGS sequence"/>
</dbReference>
<dbReference type="PROSITE" id="PS50111">
    <property type="entry name" value="CHEMOTAXIS_TRANSDUC_2"/>
    <property type="match status" value="1"/>
</dbReference>
<dbReference type="SMART" id="SM00304">
    <property type="entry name" value="HAMP"/>
    <property type="match status" value="1"/>
</dbReference>
<comment type="subcellular location">
    <subcellularLocation>
        <location evidence="1">Cell membrane</location>
    </subcellularLocation>
</comment>
<dbReference type="Pfam" id="PF00672">
    <property type="entry name" value="HAMP"/>
    <property type="match status" value="1"/>
</dbReference>
<evidence type="ECO:0000256" key="2">
    <source>
        <dbReference type="ARBA" id="ARBA00022475"/>
    </source>
</evidence>
<dbReference type="Gene3D" id="6.10.340.10">
    <property type="match status" value="1"/>
</dbReference>
<keyword evidence="11" id="KW-1185">Reference proteome</keyword>
<comment type="similarity">
    <text evidence="5">Belongs to the methyl-accepting chemotaxis (MCP) protein family.</text>
</comment>
<dbReference type="CDD" id="cd06225">
    <property type="entry name" value="HAMP"/>
    <property type="match status" value="1"/>
</dbReference>
<dbReference type="Pfam" id="PF12729">
    <property type="entry name" value="4HB_MCP_1"/>
    <property type="match status" value="1"/>
</dbReference>
<protein>
    <submittedName>
        <fullName evidence="10">Methyl-accepting chemotaxis protein</fullName>
    </submittedName>
</protein>
<keyword evidence="7" id="KW-0812">Transmembrane</keyword>
<feature type="domain" description="HAMP" evidence="9">
    <location>
        <begin position="210"/>
        <end position="264"/>
    </location>
</feature>
<evidence type="ECO:0000256" key="4">
    <source>
        <dbReference type="ARBA" id="ARBA00023224"/>
    </source>
</evidence>
<evidence type="ECO:0000313" key="11">
    <source>
        <dbReference type="Proteomes" id="UP001519343"/>
    </source>
</evidence>
<dbReference type="CDD" id="cd11386">
    <property type="entry name" value="MCP_signal"/>
    <property type="match status" value="1"/>
</dbReference>
<organism evidence="10 11">
    <name type="scientific">Ammoniphilus resinae</name>
    <dbReference type="NCBI Taxonomy" id="861532"/>
    <lineage>
        <taxon>Bacteria</taxon>
        <taxon>Bacillati</taxon>
        <taxon>Bacillota</taxon>
        <taxon>Bacilli</taxon>
        <taxon>Bacillales</taxon>
        <taxon>Paenibacillaceae</taxon>
        <taxon>Aneurinibacillus group</taxon>
        <taxon>Ammoniphilus</taxon>
    </lineage>
</organism>
<evidence type="ECO:0000259" key="9">
    <source>
        <dbReference type="PROSITE" id="PS50885"/>
    </source>
</evidence>
<sequence>MKWFYHIRVSHKLLLVFTVICLSMGAVGYLGLTALSKMNRDISDMYNQRLIPVMQLMQINKAISENAVILMNSAQMNVNMDEMEEDISQNLKLAEDNIAAYSKNDLTKDEKSKLDSLKTLMAAYKSNMATMIEATKSTDKTSIMLKLNGSMAQKKALEDSILALVDIQNKRAESLYHASDLNYRNSQGLTLGIMAGAIVLAILFAILLTRMIARPINQVKSKLAEISRAGGDLTQRLTVHSRDEVGQLAQEFNLMMESIQGIISQVLYHAKLVATTSVELTERAVQTSRSTEEIALAMKEIASGADMQVQSITETSVSMNQMSSGVQQISANSQEVSSTSIHATEIARKGRDIIDHSMAKIETVTSTVTESAELMKQLGTRSQEISKIVDVITGIANQTNLLALNAAIEAARAAEHGRGFAVVADEVRKLAEESGRAAKQIAVMVEEIQHETNKVSAYMVNGTDQVQEGLSAAREAKVAFEKIHDAIETVTRQITEVSAATEQMAAGTEDVLNSVQTIVQIAETATDETSKAYNSAEDSRSLMDQIVSSSNAMSEMAEQLQSLVGQFKV</sequence>
<accession>A0ABS4GWY3</accession>
<dbReference type="Pfam" id="PF00015">
    <property type="entry name" value="MCPsignal"/>
    <property type="match status" value="1"/>
</dbReference>
<keyword evidence="2" id="KW-1003">Cell membrane</keyword>
<dbReference type="InterPro" id="IPR024478">
    <property type="entry name" value="HlyB_4HB_MCP"/>
</dbReference>
<dbReference type="PRINTS" id="PR00260">
    <property type="entry name" value="CHEMTRNSDUCR"/>
</dbReference>
<keyword evidence="3 7" id="KW-0472">Membrane</keyword>
<reference evidence="10 11" key="1">
    <citation type="submission" date="2021-03" db="EMBL/GenBank/DDBJ databases">
        <title>Genomic Encyclopedia of Type Strains, Phase IV (KMG-IV): sequencing the most valuable type-strain genomes for metagenomic binning, comparative biology and taxonomic classification.</title>
        <authorList>
            <person name="Goeker M."/>
        </authorList>
    </citation>
    <scope>NUCLEOTIDE SEQUENCE [LARGE SCALE GENOMIC DNA]</scope>
    <source>
        <strain evidence="10 11">DSM 24738</strain>
    </source>
</reference>
<gene>
    <name evidence="10" type="ORF">J2Z37_004813</name>
</gene>
<dbReference type="PROSITE" id="PS50885">
    <property type="entry name" value="HAMP"/>
    <property type="match status" value="1"/>
</dbReference>
<evidence type="ECO:0000256" key="3">
    <source>
        <dbReference type="ARBA" id="ARBA00023136"/>
    </source>
</evidence>
<evidence type="ECO:0000256" key="6">
    <source>
        <dbReference type="PROSITE-ProRule" id="PRU00284"/>
    </source>
</evidence>
<evidence type="ECO:0000313" key="10">
    <source>
        <dbReference type="EMBL" id="MBP1934793.1"/>
    </source>
</evidence>
<evidence type="ECO:0000259" key="8">
    <source>
        <dbReference type="PROSITE" id="PS50111"/>
    </source>
</evidence>
<feature type="domain" description="Methyl-accepting transducer" evidence="8">
    <location>
        <begin position="283"/>
        <end position="519"/>
    </location>
</feature>
<keyword evidence="4 6" id="KW-0807">Transducer</keyword>